<dbReference type="InterPro" id="IPR005320">
    <property type="entry name" value="Peptidase_S51"/>
</dbReference>
<dbReference type="EMBL" id="SNUX01000003">
    <property type="protein sequence ID" value="TES48502.1"/>
    <property type="molecule type" value="Genomic_DNA"/>
</dbReference>
<gene>
    <name evidence="5" type="ORF">E2L03_15460</name>
</gene>
<dbReference type="Gene3D" id="3.40.50.880">
    <property type="match status" value="1"/>
</dbReference>
<dbReference type="RefSeq" id="WP_095150254.1">
    <property type="nucleotide sequence ID" value="NZ_LDIM01000014.1"/>
</dbReference>
<keyword evidence="2" id="KW-0645">Protease</keyword>
<name>A0A4Y7WJM6_9BACI</name>
<dbReference type="AlphaFoldDB" id="A0A4Y7WJM6"/>
<evidence type="ECO:0000256" key="4">
    <source>
        <dbReference type="ARBA" id="ARBA00022825"/>
    </source>
</evidence>
<dbReference type="Proteomes" id="UP000298210">
    <property type="component" value="Unassembled WGS sequence"/>
</dbReference>
<evidence type="ECO:0000256" key="3">
    <source>
        <dbReference type="ARBA" id="ARBA00022801"/>
    </source>
</evidence>
<dbReference type="GO" id="GO:0006508">
    <property type="term" value="P:proteolysis"/>
    <property type="evidence" value="ECO:0007669"/>
    <property type="project" value="UniProtKB-KW"/>
</dbReference>
<keyword evidence="3" id="KW-0378">Hydrolase</keyword>
<evidence type="ECO:0000313" key="5">
    <source>
        <dbReference type="EMBL" id="TES48502.1"/>
    </source>
</evidence>
<keyword evidence="4" id="KW-0720">Serine protease</keyword>
<comment type="similarity">
    <text evidence="1">Belongs to the peptidase S51 family.</text>
</comment>
<accession>A0A4Y7WJM6</accession>
<dbReference type="Pfam" id="PF03575">
    <property type="entry name" value="Peptidase_S51"/>
    <property type="match status" value="1"/>
</dbReference>
<evidence type="ECO:0000313" key="6">
    <source>
        <dbReference type="Proteomes" id="UP000298210"/>
    </source>
</evidence>
<evidence type="ECO:0000256" key="1">
    <source>
        <dbReference type="ARBA" id="ARBA00006534"/>
    </source>
</evidence>
<sequence length="202" mass="22678">MNMFLASSFADVVHLFREFIKEDPSGKVVTFIPTASAPELITHYVDSAKVAFKQLGITVDILDISHAPATEIKKKLSKNDYIYVSGGNTFYLLQELLKTGSDKLIIEQMKKGKLYIGESAGSIIMSPNIEYVAFMDNKSKAPTLANFTGLNQIQQYPIPHFGHPYFNEAIEKMIEHYHSKLDLLPISNHQALFIRNGNIVVK</sequence>
<dbReference type="InterPro" id="IPR029062">
    <property type="entry name" value="Class_I_gatase-like"/>
</dbReference>
<protein>
    <submittedName>
        <fullName evidence="5">Peptidase S51</fullName>
    </submittedName>
</protein>
<proteinExistence type="inferred from homology"/>
<evidence type="ECO:0000256" key="2">
    <source>
        <dbReference type="ARBA" id="ARBA00022670"/>
    </source>
</evidence>
<dbReference type="GO" id="GO:0008236">
    <property type="term" value="F:serine-type peptidase activity"/>
    <property type="evidence" value="ECO:0007669"/>
    <property type="project" value="UniProtKB-KW"/>
</dbReference>
<dbReference type="PANTHER" id="PTHR20842:SF0">
    <property type="entry name" value="ALPHA-ASPARTYL DIPEPTIDASE"/>
    <property type="match status" value="1"/>
</dbReference>
<dbReference type="SUPFAM" id="SSF52317">
    <property type="entry name" value="Class I glutamine amidotransferase-like"/>
    <property type="match status" value="1"/>
</dbReference>
<reference evidence="5 6" key="1">
    <citation type="submission" date="2019-03" db="EMBL/GenBank/DDBJ databases">
        <authorList>
            <person name="Liu G."/>
        </authorList>
    </citation>
    <scope>NUCLEOTIDE SEQUENCE [LARGE SCALE GENOMIC DNA]</scope>
    <source>
        <strain evidence="5 6">DSM 19099</strain>
    </source>
</reference>
<organism evidence="5 6">
    <name type="scientific">Shouchella lehensis</name>
    <dbReference type="NCBI Taxonomy" id="300825"/>
    <lineage>
        <taxon>Bacteria</taxon>
        <taxon>Bacillati</taxon>
        <taxon>Bacillota</taxon>
        <taxon>Bacilli</taxon>
        <taxon>Bacillales</taxon>
        <taxon>Bacillaceae</taxon>
        <taxon>Shouchella</taxon>
    </lineage>
</organism>
<comment type="caution">
    <text evidence="5">The sequence shown here is derived from an EMBL/GenBank/DDBJ whole genome shotgun (WGS) entry which is preliminary data.</text>
</comment>
<dbReference type="PANTHER" id="PTHR20842">
    <property type="entry name" value="PROTEASE S51 ALPHA-ASPARTYL DIPEPTIDASE"/>
    <property type="match status" value="1"/>
</dbReference>